<keyword evidence="2" id="KW-0378">Hydrolase</keyword>
<keyword evidence="3" id="KW-1185">Reference proteome</keyword>
<dbReference type="PANTHER" id="PTHR15032">
    <property type="entry name" value="N-ACYL-PHOSPHATIDYLETHANOLAMINE-HYDROLYZING PHOSPHOLIPASE D"/>
    <property type="match status" value="1"/>
</dbReference>
<organism evidence="2 3">
    <name type="scientific">Sneathiella chungangensis</name>
    <dbReference type="NCBI Taxonomy" id="1418234"/>
    <lineage>
        <taxon>Bacteria</taxon>
        <taxon>Pseudomonadati</taxon>
        <taxon>Pseudomonadota</taxon>
        <taxon>Alphaproteobacteria</taxon>
        <taxon>Sneathiellales</taxon>
        <taxon>Sneathiellaceae</taxon>
        <taxon>Sneathiella</taxon>
    </lineage>
</organism>
<dbReference type="InterPro" id="IPR036866">
    <property type="entry name" value="RibonucZ/Hydroxyglut_hydro"/>
</dbReference>
<dbReference type="RefSeq" id="WP_161338727.1">
    <property type="nucleotide sequence ID" value="NZ_JBHSDG010000005.1"/>
</dbReference>
<feature type="domain" description="Metallo-beta-lactamase" evidence="1">
    <location>
        <begin position="119"/>
        <end position="317"/>
    </location>
</feature>
<accession>A0A845MF29</accession>
<evidence type="ECO:0000259" key="1">
    <source>
        <dbReference type="Pfam" id="PF12706"/>
    </source>
</evidence>
<evidence type="ECO:0000313" key="2">
    <source>
        <dbReference type="EMBL" id="MZR22275.1"/>
    </source>
</evidence>
<dbReference type="SUPFAM" id="SSF56281">
    <property type="entry name" value="Metallo-hydrolase/oxidoreductase"/>
    <property type="match status" value="1"/>
</dbReference>
<gene>
    <name evidence="2" type="ORF">GQF03_08030</name>
</gene>
<dbReference type="AlphaFoldDB" id="A0A845MF29"/>
<name>A0A845MF29_9PROT</name>
<reference evidence="2 3" key="1">
    <citation type="journal article" date="2014" name="Int. J. Syst. Evol. Microbiol.">
        <title>Sneathiella chungangensis sp. nov., isolated from a marine sand, and emended description of the genus Sneathiella.</title>
        <authorList>
            <person name="Siamphan C."/>
            <person name="Kim H."/>
            <person name="Lee J.S."/>
            <person name="Kim W."/>
        </authorList>
    </citation>
    <scope>NUCLEOTIDE SEQUENCE [LARGE SCALE GENOMIC DNA]</scope>
    <source>
        <strain evidence="2 3">KCTC 32476</strain>
    </source>
</reference>
<dbReference type="PANTHER" id="PTHR15032:SF4">
    <property type="entry name" value="N-ACYL-PHOSPHATIDYLETHANOLAMINE-HYDROLYZING PHOSPHOLIPASE D"/>
    <property type="match status" value="1"/>
</dbReference>
<dbReference type="EMBL" id="WTVA01000003">
    <property type="protein sequence ID" value="MZR22275.1"/>
    <property type="molecule type" value="Genomic_DNA"/>
</dbReference>
<dbReference type="Pfam" id="PF12706">
    <property type="entry name" value="Lactamase_B_2"/>
    <property type="match status" value="1"/>
</dbReference>
<protein>
    <submittedName>
        <fullName evidence="2">MBL fold metallo-hydrolase</fullName>
    </submittedName>
</protein>
<dbReference type="InterPro" id="IPR001279">
    <property type="entry name" value="Metallo-B-lactamas"/>
</dbReference>
<proteinExistence type="predicted"/>
<sequence length="371" mass="40563">MRLRKKVGIGVSSGMLVLILAVVSVGYALSAHIAGTRLARVEASPNYQDGAFVNIEPPAPFELDWGYVKAQFFGEEKRVPPGPIPVVTLAESYLDGPAPEGLHVTWLGHASVLIEIDGHRVLTDPVLSERASPFQFVGPKRFHPPPLPLENLKGIDAVVISHSHYDHLDKATIRHLAGQGTEFFVPLGVGAYLEEWGVPAAQIHGLDWWETMPLGDLAIVATPARHYSGRGLFDYKETLWASWSILGPAHRVYYSGDSGYSKQFRAIGERFGPFDLNIVKVGSYGPGQSWLDIHMIPEDAVEVVRDVGGGPMLPVHWATFNLAIHDWDEPIRRAEKAAAEKGVTLLTPRPGETVDLAAPAASSRWWESVGN</sequence>
<dbReference type="GO" id="GO:0005737">
    <property type="term" value="C:cytoplasm"/>
    <property type="evidence" value="ECO:0007669"/>
    <property type="project" value="TreeGrafter"/>
</dbReference>
<dbReference type="GO" id="GO:0016787">
    <property type="term" value="F:hydrolase activity"/>
    <property type="evidence" value="ECO:0007669"/>
    <property type="project" value="UniProtKB-KW"/>
</dbReference>
<comment type="caution">
    <text evidence="2">The sequence shown here is derived from an EMBL/GenBank/DDBJ whole genome shotgun (WGS) entry which is preliminary data.</text>
</comment>
<dbReference type="Gene3D" id="3.60.15.10">
    <property type="entry name" value="Ribonuclease Z/Hydroxyacylglutathione hydrolase-like"/>
    <property type="match status" value="1"/>
</dbReference>
<dbReference type="Proteomes" id="UP000445696">
    <property type="component" value="Unassembled WGS sequence"/>
</dbReference>
<dbReference type="OrthoDB" id="9805728at2"/>
<evidence type="ECO:0000313" key="3">
    <source>
        <dbReference type="Proteomes" id="UP000445696"/>
    </source>
</evidence>